<dbReference type="AlphaFoldDB" id="A0A4S4B484"/>
<accession>A0A4S4B484</accession>
<dbReference type="Proteomes" id="UP000308430">
    <property type="component" value="Unassembled WGS sequence"/>
</dbReference>
<name>A0A4S4B484_9RHOO</name>
<evidence type="ECO:0000256" key="1">
    <source>
        <dbReference type="SAM" id="MobiDB-lite"/>
    </source>
</evidence>
<evidence type="ECO:0000313" key="3">
    <source>
        <dbReference type="Proteomes" id="UP000308430"/>
    </source>
</evidence>
<protein>
    <submittedName>
        <fullName evidence="2">Uncharacterized protein</fullName>
    </submittedName>
</protein>
<proteinExistence type="predicted"/>
<dbReference type="EMBL" id="SSOC01000001">
    <property type="protein sequence ID" value="THF67492.1"/>
    <property type="molecule type" value="Genomic_DNA"/>
</dbReference>
<dbReference type="RefSeq" id="WP_136346899.1">
    <property type="nucleotide sequence ID" value="NZ_SSOC01000001.1"/>
</dbReference>
<feature type="region of interest" description="Disordered" evidence="1">
    <location>
        <begin position="77"/>
        <end position="114"/>
    </location>
</feature>
<comment type="caution">
    <text evidence="2">The sequence shown here is derived from an EMBL/GenBank/DDBJ whole genome shotgun (WGS) entry which is preliminary data.</text>
</comment>
<evidence type="ECO:0000313" key="2">
    <source>
        <dbReference type="EMBL" id="THF67492.1"/>
    </source>
</evidence>
<dbReference type="OrthoDB" id="7027771at2"/>
<reference evidence="2 3" key="1">
    <citation type="submission" date="2019-04" db="EMBL/GenBank/DDBJ databases">
        <title>Azoarcus nasutitermitis sp. nov. isolated from termite nest.</title>
        <authorList>
            <person name="Lin S.-Y."/>
            <person name="Hameed A."/>
            <person name="Hsu Y.-H."/>
            <person name="Young C.-C."/>
        </authorList>
    </citation>
    <scope>NUCLEOTIDE SEQUENCE [LARGE SCALE GENOMIC DNA]</scope>
    <source>
        <strain evidence="2 3">CC-YHH838</strain>
    </source>
</reference>
<gene>
    <name evidence="2" type="ORF">E6C76_03755</name>
</gene>
<sequence>MTPSKLNSLLQGQTSLARKVFEVVPIREAWPAIQIRNALKEVERSNADLRVVRGCLGALREAGLVREPETGMFQRADIRTPTPRPRKEAPMPQAMPSPRPTLTVTAPAHQPEPSPIEILGELSGEVVALADEFGVRLKKLASKIEEAALTIEQEREANVENLGKLRQLQSILKSLS</sequence>
<keyword evidence="3" id="KW-1185">Reference proteome</keyword>
<organism evidence="2 3">
    <name type="scientific">Pseudothauera nasutitermitis</name>
    <dbReference type="NCBI Taxonomy" id="2565930"/>
    <lineage>
        <taxon>Bacteria</taxon>
        <taxon>Pseudomonadati</taxon>
        <taxon>Pseudomonadota</taxon>
        <taxon>Betaproteobacteria</taxon>
        <taxon>Rhodocyclales</taxon>
        <taxon>Zoogloeaceae</taxon>
        <taxon>Pseudothauera</taxon>
    </lineage>
</organism>